<reference evidence="3 4" key="1">
    <citation type="journal article" date="2019" name="Mol. Ecol. Resour.">
        <title>Improving Illumina assemblies with Hi-C and long reads: an example with the North African dromedary.</title>
        <authorList>
            <person name="Elbers J.P."/>
            <person name="Rogers M.F."/>
            <person name="Perelman P.L."/>
            <person name="Proskuryakova A.A."/>
            <person name="Serdyukova N.A."/>
            <person name="Johnson W.E."/>
            <person name="Horin P."/>
            <person name="Corander J."/>
            <person name="Murphy D."/>
            <person name="Burger P.A."/>
        </authorList>
    </citation>
    <scope>NUCLEOTIDE SEQUENCE [LARGE SCALE GENOMIC DNA]</scope>
    <source>
        <strain evidence="3">Drom800</strain>
        <tissue evidence="3">Blood</tissue>
    </source>
</reference>
<dbReference type="InterPro" id="IPR013783">
    <property type="entry name" value="Ig-like_fold"/>
</dbReference>
<proteinExistence type="predicted"/>
<evidence type="ECO:0000313" key="4">
    <source>
        <dbReference type="Proteomes" id="UP000299084"/>
    </source>
</evidence>
<evidence type="ECO:0000259" key="2">
    <source>
        <dbReference type="PROSITE" id="PS50853"/>
    </source>
</evidence>
<dbReference type="InterPro" id="IPR050991">
    <property type="entry name" value="ECM_Regulatory_Proteins"/>
</dbReference>
<dbReference type="AlphaFoldDB" id="A0A5N4DFM6"/>
<dbReference type="Proteomes" id="UP000299084">
    <property type="component" value="Unassembled WGS sequence"/>
</dbReference>
<dbReference type="PANTHER" id="PTHR46708">
    <property type="entry name" value="TENASCIN"/>
    <property type="match status" value="1"/>
</dbReference>
<protein>
    <submittedName>
        <fullName evidence="3">Tenascin</fullName>
    </submittedName>
</protein>
<sequence>MSLHHYLVSILDVENNKSEEVFVEKLNTSAAIGNLTSFRHYLLHLFSVAERGTLSCSEKPISAVTGIHPPLKVYAKLEDVREDSIVLQWEPPQDSHEVYIQIKAISDIREVRKLFVKDATRFKVDNLIPGMTYDIGMATVMNGNLSELVTIQQTLSLEAPSNIHEGKVTDSSIEILWNRADGNFQHYEITCINCAAAFMVQKVFQEAATFSNLDPATMYTFSIHTEKQGFQDSTPHIKEIQTAPSAIEFMNHSRNSNAVTVNWPLARSRLDGYIISISSNSFLKEE</sequence>
<organism evidence="3 4">
    <name type="scientific">Camelus dromedarius</name>
    <name type="common">Dromedary</name>
    <name type="synonym">Arabian camel</name>
    <dbReference type="NCBI Taxonomy" id="9838"/>
    <lineage>
        <taxon>Eukaryota</taxon>
        <taxon>Metazoa</taxon>
        <taxon>Chordata</taxon>
        <taxon>Craniata</taxon>
        <taxon>Vertebrata</taxon>
        <taxon>Euteleostomi</taxon>
        <taxon>Mammalia</taxon>
        <taxon>Eutheria</taxon>
        <taxon>Laurasiatheria</taxon>
        <taxon>Artiodactyla</taxon>
        <taxon>Tylopoda</taxon>
        <taxon>Camelidae</taxon>
        <taxon>Camelus</taxon>
    </lineage>
</organism>
<gene>
    <name evidence="3" type="primary">Tenascin</name>
    <name evidence="3" type="ORF">Cadr_000017267</name>
</gene>
<dbReference type="InterPro" id="IPR003961">
    <property type="entry name" value="FN3_dom"/>
</dbReference>
<feature type="domain" description="Fibronectin type-III" evidence="2">
    <location>
        <begin position="69"/>
        <end position="160"/>
    </location>
</feature>
<evidence type="ECO:0000256" key="1">
    <source>
        <dbReference type="ARBA" id="ARBA00022737"/>
    </source>
</evidence>
<dbReference type="CDD" id="cd00063">
    <property type="entry name" value="FN3"/>
    <property type="match status" value="2"/>
</dbReference>
<accession>A0A5N4DFM6</accession>
<dbReference type="PANTHER" id="PTHR46708:SF2">
    <property type="entry name" value="FIBRONECTIN TYPE-III DOMAIN-CONTAINING PROTEIN"/>
    <property type="match status" value="1"/>
</dbReference>
<dbReference type="Gene3D" id="2.60.40.10">
    <property type="entry name" value="Immunoglobulins"/>
    <property type="match status" value="2"/>
</dbReference>
<dbReference type="Pfam" id="PF00041">
    <property type="entry name" value="fn3"/>
    <property type="match status" value="2"/>
</dbReference>
<keyword evidence="4" id="KW-1185">Reference proteome</keyword>
<comment type="caution">
    <text evidence="3">The sequence shown here is derived from an EMBL/GenBank/DDBJ whole genome shotgun (WGS) entry which is preliminary data.</text>
</comment>
<dbReference type="SMART" id="SM00060">
    <property type="entry name" value="FN3"/>
    <property type="match status" value="2"/>
</dbReference>
<dbReference type="SUPFAM" id="SSF49265">
    <property type="entry name" value="Fibronectin type III"/>
    <property type="match status" value="2"/>
</dbReference>
<keyword evidence="1" id="KW-0677">Repeat</keyword>
<dbReference type="InterPro" id="IPR036116">
    <property type="entry name" value="FN3_sf"/>
</dbReference>
<feature type="non-terminal residue" evidence="3">
    <location>
        <position position="286"/>
    </location>
</feature>
<dbReference type="EMBL" id="JWIN03000012">
    <property type="protein sequence ID" value="KAB1269983.1"/>
    <property type="molecule type" value="Genomic_DNA"/>
</dbReference>
<evidence type="ECO:0000313" key="3">
    <source>
        <dbReference type="EMBL" id="KAB1269983.1"/>
    </source>
</evidence>
<name>A0A5N4DFM6_CAMDR</name>
<dbReference type="PROSITE" id="PS50853">
    <property type="entry name" value="FN3"/>
    <property type="match status" value="1"/>
</dbReference>